<gene>
    <name evidence="1" type="ORF">MM415B02766_0008</name>
</gene>
<evidence type="ECO:0000313" key="1">
    <source>
        <dbReference type="EMBL" id="QJA88408.1"/>
    </source>
</evidence>
<organism evidence="1">
    <name type="scientific">viral metagenome</name>
    <dbReference type="NCBI Taxonomy" id="1070528"/>
    <lineage>
        <taxon>unclassified sequences</taxon>
        <taxon>metagenomes</taxon>
        <taxon>organismal metagenomes</taxon>
    </lineage>
</organism>
<accession>A0A6M3L5H0</accession>
<dbReference type="EMBL" id="MT142776">
    <property type="protein sequence ID" value="QJA88408.1"/>
    <property type="molecule type" value="Genomic_DNA"/>
</dbReference>
<reference evidence="1" key="1">
    <citation type="submission" date="2020-03" db="EMBL/GenBank/DDBJ databases">
        <title>The deep terrestrial virosphere.</title>
        <authorList>
            <person name="Holmfeldt K."/>
            <person name="Nilsson E."/>
            <person name="Simone D."/>
            <person name="Lopez-Fernandez M."/>
            <person name="Wu X."/>
            <person name="de Brujin I."/>
            <person name="Lundin D."/>
            <person name="Andersson A."/>
            <person name="Bertilsson S."/>
            <person name="Dopson M."/>
        </authorList>
    </citation>
    <scope>NUCLEOTIDE SEQUENCE</scope>
    <source>
        <strain evidence="1">MM415B02766</strain>
    </source>
</reference>
<sequence>MKHAPRIITRGKYAYECNGHFVSKGEAIRYKNQTLHSLLVVSDEPKVFGVGVKYHVYRRLS</sequence>
<protein>
    <submittedName>
        <fullName evidence="1">Uncharacterized protein</fullName>
    </submittedName>
</protein>
<proteinExistence type="predicted"/>
<name>A0A6M3L5H0_9ZZZZ</name>
<dbReference type="AlphaFoldDB" id="A0A6M3L5H0"/>